<evidence type="ECO:0000313" key="5">
    <source>
        <dbReference type="Proteomes" id="UP000247476"/>
    </source>
</evidence>
<dbReference type="Gene3D" id="2.60.120.260">
    <property type="entry name" value="Galactose-binding domain-like"/>
    <property type="match status" value="2"/>
</dbReference>
<organism evidence="4 5">
    <name type="scientific">Paenibacillus flagellatus</name>
    <dbReference type="NCBI Taxonomy" id="2211139"/>
    <lineage>
        <taxon>Bacteria</taxon>
        <taxon>Bacillati</taxon>
        <taxon>Bacillota</taxon>
        <taxon>Bacilli</taxon>
        <taxon>Bacillales</taxon>
        <taxon>Paenibacillaceae</taxon>
        <taxon>Paenibacillus</taxon>
    </lineage>
</organism>
<dbReference type="Proteomes" id="UP000247476">
    <property type="component" value="Unassembled WGS sequence"/>
</dbReference>
<reference evidence="4 5" key="1">
    <citation type="submission" date="2018-05" db="EMBL/GenBank/DDBJ databases">
        <title>Paenibacillus flagellatus sp. nov., isolated from selenium mineral soil.</title>
        <authorList>
            <person name="Dai X."/>
        </authorList>
    </citation>
    <scope>NUCLEOTIDE SEQUENCE [LARGE SCALE GENOMIC DNA]</scope>
    <source>
        <strain evidence="4 5">DXL2</strain>
    </source>
</reference>
<dbReference type="InterPro" id="IPR013737">
    <property type="entry name" value="Bac_rhamnosid_N"/>
</dbReference>
<accession>A0A2V5K9H8</accession>
<dbReference type="GO" id="GO:0005975">
    <property type="term" value="P:carbohydrate metabolic process"/>
    <property type="evidence" value="ECO:0007669"/>
    <property type="project" value="InterPro"/>
</dbReference>
<evidence type="ECO:0000259" key="3">
    <source>
        <dbReference type="Pfam" id="PF17389"/>
    </source>
</evidence>
<dbReference type="InterPro" id="IPR008928">
    <property type="entry name" value="6-hairpin_glycosidase_sf"/>
</dbReference>
<evidence type="ECO:0000256" key="1">
    <source>
        <dbReference type="SAM" id="MobiDB-lite"/>
    </source>
</evidence>
<dbReference type="PANTHER" id="PTHR34987:SF2">
    <property type="entry name" value="B, PUTATIVE (AFU_ORTHOLOGUE AFUA_7G05040)-RELATED"/>
    <property type="match status" value="1"/>
</dbReference>
<dbReference type="RefSeq" id="WP_110838714.1">
    <property type="nucleotide sequence ID" value="NZ_QJVJ01000002.1"/>
</dbReference>
<feature type="domain" description="Alpha-L-rhamnosidase six-hairpin glycosidase" evidence="3">
    <location>
        <begin position="352"/>
        <end position="703"/>
    </location>
</feature>
<dbReference type="SUPFAM" id="SSF48208">
    <property type="entry name" value="Six-hairpin glycosidases"/>
    <property type="match status" value="1"/>
</dbReference>
<name>A0A2V5K9H8_9BACL</name>
<dbReference type="Gene3D" id="2.60.420.10">
    <property type="entry name" value="Maltose phosphorylase, domain 3"/>
    <property type="match status" value="1"/>
</dbReference>
<dbReference type="Pfam" id="PF17389">
    <property type="entry name" value="Bac_rhamnosid6H"/>
    <property type="match status" value="1"/>
</dbReference>
<evidence type="ECO:0000259" key="2">
    <source>
        <dbReference type="Pfam" id="PF08531"/>
    </source>
</evidence>
<feature type="domain" description="Bacterial alpha-L-rhamnosidase N-terminal" evidence="2">
    <location>
        <begin position="34"/>
        <end position="183"/>
    </location>
</feature>
<dbReference type="Pfam" id="PF08531">
    <property type="entry name" value="Bac_rhamnosid_N"/>
    <property type="match status" value="1"/>
</dbReference>
<sequence>MKWVAKWIWGRIGEPSSNVYVETRKRFRLEAPPRGATVRISANQEYELFVNGARLGRGPAPADPAWKYYDVYDAASLLREGDNVIAAVAYNFGAAEPIVTQQRRGPGGVIVQLDLDGEGGGTTIATDRTWRVRRSPRWVPVVSRQHRWGGFKEMYLCAGEDGWETAGYDDSAWERAVEIAEAEAAGSPWSRLLAPEIEPLQAERIAPSGIVRIESNYGRVEGAERFVAGSGGAESGAAAAPEPPSPPSTSAMTVDASVPMSLPGVVYDFGAVKVGYPELVVDAPEGGVVQLLFGESLELELHNTFVLKPGTNRLRSFGRRAFRYLGIRVQATPRPITVTGLDAEFVHYRFREQGGFSCSDPLLNRIWEVGRYTVQVNSQHHLEDCPYREGALWVVDAVVMAKAIYHAFGDTALARKCILQGARIQNDDGSIPGTGPERNDHLLPDFCAHWLFFADDYIAYSGDRSLLEDVWPTIRRLLGWFERQEDGDCLFAGADRNGWWCFIDWADYLDKRDRVTALSCFYYRALRKAAAMAVAVGDGGSAAAWEAKAARLRESIRRKLRKPGELLFADCLTDDGLSDRVSMQTNFAAIWSGVADPAEADAMCRELLRSRELPPIRGAFFYHIVLEALLEYGYAEPALLLIRRFWGGMLERGATTWWETFEPDRPACTVPSPYQGHTPTYLSDHIPVSHCHGWGAGPTYWLAIAVAGIDVRELGGGVGGGVVRLDPRPVSLEWARGEVPTSRGIVRTRWRRLDETTAKFRAELPPGLGWTSSVLERTAVTRHEDGSATVEGLFRLDGGGSAESGKALTV</sequence>
<dbReference type="Gene3D" id="1.50.10.10">
    <property type="match status" value="1"/>
</dbReference>
<gene>
    <name evidence="4" type="ORF">DLM86_04135</name>
</gene>
<dbReference type="InterPro" id="IPR035396">
    <property type="entry name" value="Bac_rhamnosid6H"/>
</dbReference>
<protein>
    <submittedName>
        <fullName evidence="4">Alpha-L-rhamnosidase</fullName>
    </submittedName>
</protein>
<comment type="caution">
    <text evidence="4">The sequence shown here is derived from an EMBL/GenBank/DDBJ whole genome shotgun (WGS) entry which is preliminary data.</text>
</comment>
<proteinExistence type="predicted"/>
<dbReference type="AlphaFoldDB" id="A0A2V5K9H8"/>
<dbReference type="InterPro" id="IPR012341">
    <property type="entry name" value="6hp_glycosidase-like_sf"/>
</dbReference>
<dbReference type="EMBL" id="QJVJ01000002">
    <property type="protein sequence ID" value="PYI56185.1"/>
    <property type="molecule type" value="Genomic_DNA"/>
</dbReference>
<feature type="region of interest" description="Disordered" evidence="1">
    <location>
        <begin position="231"/>
        <end position="252"/>
    </location>
</feature>
<evidence type="ECO:0000313" key="4">
    <source>
        <dbReference type="EMBL" id="PYI56185.1"/>
    </source>
</evidence>
<dbReference type="PANTHER" id="PTHR34987">
    <property type="entry name" value="C, PUTATIVE (AFU_ORTHOLOGUE AFUA_3G02880)-RELATED"/>
    <property type="match status" value="1"/>
</dbReference>
<dbReference type="OrthoDB" id="9815108at2"/>
<keyword evidence="5" id="KW-1185">Reference proteome</keyword>